<gene>
    <name evidence="2" type="ORF">GEMMAAP_10230</name>
</gene>
<reference evidence="2 3" key="2">
    <citation type="journal article" date="2016" name="Environ. Microbiol. Rep.">
        <title>Metagenomic evidence for the presence of phototrophic Gemmatimonadetes bacteria in diverse environments.</title>
        <authorList>
            <person name="Zeng Y."/>
            <person name="Baumbach J."/>
            <person name="Barbosa E.G."/>
            <person name="Azevedo V."/>
            <person name="Zhang C."/>
            <person name="Koblizek M."/>
        </authorList>
    </citation>
    <scope>NUCLEOTIDE SEQUENCE [LARGE SCALE GENOMIC DNA]</scope>
    <source>
        <strain evidence="2 3">AP64</strain>
    </source>
</reference>
<dbReference type="PANTHER" id="PTHR43000">
    <property type="entry name" value="DTDP-D-GLUCOSE 4,6-DEHYDRATASE-RELATED"/>
    <property type="match status" value="1"/>
</dbReference>
<accession>A0A143BNT8</accession>
<dbReference type="Gene3D" id="3.90.25.10">
    <property type="entry name" value="UDP-galactose 4-epimerase, domain 1"/>
    <property type="match status" value="1"/>
</dbReference>
<keyword evidence="3" id="KW-1185">Reference proteome</keyword>
<evidence type="ECO:0000313" key="3">
    <source>
        <dbReference type="Proteomes" id="UP000076404"/>
    </source>
</evidence>
<dbReference type="Gene3D" id="3.40.50.720">
    <property type="entry name" value="NAD(P)-binding Rossmann-like Domain"/>
    <property type="match status" value="1"/>
</dbReference>
<sequence length="331" mass="34934">MSHGAVIPPDGRPLGRVLVTGAAGFVGQWLLPALTANASALFALATDPVTAAPIPGVPAVPQGVTWLLGDLRDETYVSRVVATARPDTVIHLAAISHLPTAAANPALAWDVNVTATARLLFELERHGGDPTVLIVGSAEQYGRDASHVMPLAEQAIQVPRTVYAATKAAQEVLALQAWRASGLRVIVARSFNHSGAGQPPRFLLPALVQRARALATAPAGTPMPVGNRSPVRDFLHVSDVVAGYISLCQRGMPGEAYNVASGTGWSVQQILEKVLARTGSRAVPTEDPTLVRPVDVPVLIGDPRKLQHATAWRAQRSLDDIIEDLIHAATF</sequence>
<dbReference type="Pfam" id="PF16363">
    <property type="entry name" value="GDP_Man_Dehyd"/>
    <property type="match status" value="1"/>
</dbReference>
<name>A0A143BNT8_9BACT</name>
<evidence type="ECO:0000259" key="1">
    <source>
        <dbReference type="Pfam" id="PF16363"/>
    </source>
</evidence>
<evidence type="ECO:0000313" key="2">
    <source>
        <dbReference type="EMBL" id="AMW06747.1"/>
    </source>
</evidence>
<dbReference type="AlphaFoldDB" id="A0A143BNT8"/>
<dbReference type="Proteomes" id="UP000076404">
    <property type="component" value="Chromosome"/>
</dbReference>
<dbReference type="InterPro" id="IPR016040">
    <property type="entry name" value="NAD(P)-bd_dom"/>
</dbReference>
<dbReference type="SUPFAM" id="SSF51735">
    <property type="entry name" value="NAD(P)-binding Rossmann-fold domains"/>
    <property type="match status" value="1"/>
</dbReference>
<dbReference type="eggNOG" id="COG0451">
    <property type="taxonomic scope" value="Bacteria"/>
</dbReference>
<dbReference type="KEGG" id="gph:GEMMAAP_10230"/>
<dbReference type="InterPro" id="IPR036291">
    <property type="entry name" value="NAD(P)-bd_dom_sf"/>
</dbReference>
<protein>
    <recommendedName>
        <fullName evidence="1">NAD(P)-binding domain-containing protein</fullName>
    </recommendedName>
</protein>
<dbReference type="STRING" id="1379270.GEMMAAP_10230"/>
<feature type="domain" description="NAD(P)-binding" evidence="1">
    <location>
        <begin position="18"/>
        <end position="324"/>
    </location>
</feature>
<proteinExistence type="predicted"/>
<organism evidence="2 3">
    <name type="scientific">Gemmatimonas phototrophica</name>
    <dbReference type="NCBI Taxonomy" id="1379270"/>
    <lineage>
        <taxon>Bacteria</taxon>
        <taxon>Pseudomonadati</taxon>
        <taxon>Gemmatimonadota</taxon>
        <taxon>Gemmatimonadia</taxon>
        <taxon>Gemmatimonadales</taxon>
        <taxon>Gemmatimonadaceae</taxon>
        <taxon>Gemmatimonas</taxon>
    </lineage>
</organism>
<dbReference type="EMBL" id="CP011454">
    <property type="protein sequence ID" value="AMW06747.1"/>
    <property type="molecule type" value="Genomic_DNA"/>
</dbReference>
<reference evidence="2 3" key="1">
    <citation type="journal article" date="2014" name="Proc. Natl. Acad. Sci. U.S.A.">
        <title>Functional type 2 photosynthetic reaction centers found in the rare bacterial phylum Gemmatimonadetes.</title>
        <authorList>
            <person name="Zeng Y."/>
            <person name="Feng F."/>
            <person name="Medova H."/>
            <person name="Dean J."/>
            <person name="Koblizek M."/>
        </authorList>
    </citation>
    <scope>NUCLEOTIDE SEQUENCE [LARGE SCALE GENOMIC DNA]</scope>
    <source>
        <strain evidence="2 3">AP64</strain>
    </source>
</reference>